<evidence type="ECO:0000259" key="5">
    <source>
        <dbReference type="Pfam" id="PF16543"/>
    </source>
</evidence>
<organism evidence="6">
    <name type="scientific">Aplanochytrium stocchinoi</name>
    <dbReference type="NCBI Taxonomy" id="215587"/>
    <lineage>
        <taxon>Eukaryota</taxon>
        <taxon>Sar</taxon>
        <taxon>Stramenopiles</taxon>
        <taxon>Bigyra</taxon>
        <taxon>Labyrinthulomycetes</taxon>
        <taxon>Thraustochytrida</taxon>
        <taxon>Thraustochytriidae</taxon>
        <taxon>Aplanochytrium</taxon>
    </lineage>
</organism>
<feature type="compositionally biased region" description="Polar residues" evidence="4">
    <location>
        <begin position="42"/>
        <end position="53"/>
    </location>
</feature>
<dbReference type="Pfam" id="PF16543">
    <property type="entry name" value="DFRP_C"/>
    <property type="match status" value="1"/>
</dbReference>
<evidence type="ECO:0000256" key="3">
    <source>
        <dbReference type="ARBA" id="ARBA00022833"/>
    </source>
</evidence>
<feature type="compositionally biased region" description="Acidic residues" evidence="4">
    <location>
        <begin position="381"/>
        <end position="396"/>
    </location>
</feature>
<dbReference type="GO" id="GO:0008270">
    <property type="term" value="F:zinc ion binding"/>
    <property type="evidence" value="ECO:0007669"/>
    <property type="project" value="UniProtKB-KW"/>
</dbReference>
<evidence type="ECO:0000256" key="4">
    <source>
        <dbReference type="SAM" id="MobiDB-lite"/>
    </source>
</evidence>
<evidence type="ECO:0000256" key="2">
    <source>
        <dbReference type="ARBA" id="ARBA00022771"/>
    </source>
</evidence>
<feature type="region of interest" description="Disordered" evidence="4">
    <location>
        <begin position="332"/>
        <end position="370"/>
    </location>
</feature>
<dbReference type="GO" id="GO:0002181">
    <property type="term" value="P:cytoplasmic translation"/>
    <property type="evidence" value="ECO:0007669"/>
    <property type="project" value="TreeGrafter"/>
</dbReference>
<feature type="compositionally biased region" description="Basic residues" evidence="4">
    <location>
        <begin position="91"/>
        <end position="102"/>
    </location>
</feature>
<feature type="region of interest" description="Disordered" evidence="4">
    <location>
        <begin position="377"/>
        <end position="396"/>
    </location>
</feature>
<name>A0A7S3PEI5_9STRA</name>
<evidence type="ECO:0000256" key="1">
    <source>
        <dbReference type="ARBA" id="ARBA00022723"/>
    </source>
</evidence>
<keyword evidence="1" id="KW-0479">Metal-binding</keyword>
<keyword evidence="2" id="KW-0863">Zinc-finger</keyword>
<proteinExistence type="predicted"/>
<dbReference type="AlphaFoldDB" id="A0A7S3PEI5"/>
<dbReference type="PANTHER" id="PTHR12681:SF0">
    <property type="entry name" value="ZINC FINGER CCCH DOMAIN-CONTAINING PROTEIN 15"/>
    <property type="match status" value="1"/>
</dbReference>
<feature type="compositionally biased region" description="Acidic residues" evidence="4">
    <location>
        <begin position="333"/>
        <end position="345"/>
    </location>
</feature>
<protein>
    <recommendedName>
        <fullName evidence="5">ZC3H15/TMA46 family C-terminal domain-containing protein</fullName>
    </recommendedName>
</protein>
<evidence type="ECO:0000313" key="6">
    <source>
        <dbReference type="EMBL" id="CAE0433800.1"/>
    </source>
</evidence>
<dbReference type="PANTHER" id="PTHR12681">
    <property type="entry name" value="ZINC FINGER-CONTAINING PROTEIN P48ZNF"/>
    <property type="match status" value="1"/>
</dbReference>
<feature type="compositionally biased region" description="Basic and acidic residues" evidence="4">
    <location>
        <begin position="9"/>
        <end position="28"/>
    </location>
</feature>
<keyword evidence="3" id="KW-0862">Zinc</keyword>
<reference evidence="6" key="1">
    <citation type="submission" date="2021-01" db="EMBL/GenBank/DDBJ databases">
        <authorList>
            <person name="Corre E."/>
            <person name="Pelletier E."/>
            <person name="Niang G."/>
            <person name="Scheremetjew M."/>
            <person name="Finn R."/>
            <person name="Kale V."/>
            <person name="Holt S."/>
            <person name="Cochrane G."/>
            <person name="Meng A."/>
            <person name="Brown T."/>
            <person name="Cohen L."/>
        </authorList>
    </citation>
    <scope>NUCLEOTIDE SEQUENCE</scope>
    <source>
        <strain evidence="6">GSBS06</strain>
    </source>
</reference>
<dbReference type="GO" id="GO:0005829">
    <property type="term" value="C:cytosol"/>
    <property type="evidence" value="ECO:0007669"/>
    <property type="project" value="TreeGrafter"/>
</dbReference>
<feature type="compositionally biased region" description="Basic and acidic residues" evidence="4">
    <location>
        <begin position="103"/>
        <end position="125"/>
    </location>
</feature>
<feature type="region of interest" description="Disordered" evidence="4">
    <location>
        <begin position="1"/>
        <end position="125"/>
    </location>
</feature>
<dbReference type="InterPro" id="IPR032378">
    <property type="entry name" value="ZC3H15/TMA46_C"/>
</dbReference>
<dbReference type="EMBL" id="HBIN01005679">
    <property type="protein sequence ID" value="CAE0433800.1"/>
    <property type="molecule type" value="Transcribed_RNA"/>
</dbReference>
<dbReference type="Gene3D" id="6.20.400.10">
    <property type="match status" value="1"/>
</dbReference>
<gene>
    <name evidence="6" type="ORF">ASTO00021_LOCUS4116</name>
</gene>
<feature type="domain" description="ZC3H15/TMA46 family C-terminal" evidence="5">
    <location>
        <begin position="256"/>
        <end position="341"/>
    </location>
</feature>
<feature type="compositionally biased region" description="Basic and acidic residues" evidence="4">
    <location>
        <begin position="67"/>
        <end position="82"/>
    </location>
</feature>
<feature type="compositionally biased region" description="Basic and acidic residues" evidence="4">
    <location>
        <begin position="352"/>
        <end position="361"/>
    </location>
</feature>
<accession>A0A7S3PEI5</accession>
<dbReference type="GO" id="GO:0003729">
    <property type="term" value="F:mRNA binding"/>
    <property type="evidence" value="ECO:0007669"/>
    <property type="project" value="TreeGrafter"/>
</dbReference>
<sequence>MGKGKSAGKGKEVKPKKDTQKLFEDKTFGLKNKNKSKKVQKFIQQVNNQAKGTKNTREFSEAQAIRRKAEKEAKKQAEKEMFELLGDAYKPKKKDMSKKSRSKQKEKEQEEKAKEEAKKKEEHERDFGVPIVSLKDVFQLDSKATVERVCAVMEHKDNLISKTKDGQQCIFIGISDGSTLNPIPVMIVGETPSTFEHKVDTVVDIRGAVAMVRGEKVILELTKENKGTISSCSQQLTDHIMEIKQENDEIRAQGGIPIEQLIEEQRAALDSDKLTPVTKERFFAWKEKKKKAKEAEWEAQRKEAAKKGGKGLNVLTGRALFAYDASLFKDDDGALDDNEYEEEGETTPSNEKQSETPKDDAGADANTDADVAARKLQESLYLDDEENLEDLDDLED</sequence>